<feature type="region of interest" description="Disordered" evidence="1">
    <location>
        <begin position="259"/>
        <end position="281"/>
    </location>
</feature>
<sequence>MPTASRVCDEVMHSAFARQALEQGSCTVMGAIPRASNDTRLVVVDHAGTHLKAVYKPASGERPLADFPPHSLSLREVASYRLSAHLDLNVVPPTVLRGDLGAGPGSLQAYVEDSGDDDAVTLTGVDGIPADHTPMFALRTEDGTDLVLSHDARDGLRAIAFFDLLANNADRKAGHIITGSYVPGSGPSSIGTYGIDNGLSFHAEEKVRTVLWGFSRSSFRVEELDALDEVARMSTELRSVLDDCLEDTEIESLRDRAEQLAEAGSFPEPPEDRTVIPWPPI</sequence>
<dbReference type="AlphaFoldDB" id="A0A1H1Y1E3"/>
<evidence type="ECO:0000313" key="3">
    <source>
        <dbReference type="Proteomes" id="UP000199700"/>
    </source>
</evidence>
<evidence type="ECO:0000256" key="1">
    <source>
        <dbReference type="SAM" id="MobiDB-lite"/>
    </source>
</evidence>
<dbReference type="STRING" id="629680.SAMN04489751_3926"/>
<organism evidence="2 3">
    <name type="scientific">Brevibacterium sandarakinum</name>
    <dbReference type="NCBI Taxonomy" id="629680"/>
    <lineage>
        <taxon>Bacteria</taxon>
        <taxon>Bacillati</taxon>
        <taxon>Actinomycetota</taxon>
        <taxon>Actinomycetes</taxon>
        <taxon>Micrococcales</taxon>
        <taxon>Brevibacteriaceae</taxon>
        <taxon>Brevibacterium</taxon>
    </lineage>
</organism>
<dbReference type="Proteomes" id="UP000199700">
    <property type="component" value="Chromosome"/>
</dbReference>
<protein>
    <recommendedName>
        <fullName evidence="4">Phosphatidylinositol 3-and 4-kinase</fullName>
    </recommendedName>
</protein>
<name>A0A1H1Y1E3_BRESA</name>
<dbReference type="InterPro" id="IPR022292">
    <property type="entry name" value="CHP03843"/>
</dbReference>
<accession>A0A1H1Y1E3</accession>
<evidence type="ECO:0000313" key="2">
    <source>
        <dbReference type="EMBL" id="SDT15261.1"/>
    </source>
</evidence>
<proteinExistence type="predicted"/>
<gene>
    <name evidence="2" type="ORF">SAMN04489751_3926</name>
</gene>
<keyword evidence="3" id="KW-1185">Reference proteome</keyword>
<dbReference type="NCBIfam" id="TIGR03843">
    <property type="entry name" value="SCO1664 family protein"/>
    <property type="match status" value="1"/>
</dbReference>
<evidence type="ECO:0008006" key="4">
    <source>
        <dbReference type="Google" id="ProtNLM"/>
    </source>
</evidence>
<dbReference type="EMBL" id="LT629739">
    <property type="protein sequence ID" value="SDT15261.1"/>
    <property type="molecule type" value="Genomic_DNA"/>
</dbReference>
<reference evidence="2" key="1">
    <citation type="submission" date="2016-10" db="EMBL/GenBank/DDBJ databases">
        <authorList>
            <person name="Varghese N."/>
            <person name="Submissions S."/>
        </authorList>
    </citation>
    <scope>NUCLEOTIDE SEQUENCE [LARGE SCALE GENOMIC DNA]</scope>
    <source>
        <strain evidence="2">DSM 22082</strain>
    </source>
</reference>